<dbReference type="OrthoDB" id="9804196at2"/>
<evidence type="ECO:0000259" key="1">
    <source>
        <dbReference type="Pfam" id="PF00534"/>
    </source>
</evidence>
<dbReference type="Pfam" id="PF00534">
    <property type="entry name" value="Glycos_transf_1"/>
    <property type="match status" value="1"/>
</dbReference>
<dbReference type="RefSeq" id="WP_103079966.1">
    <property type="nucleotide sequence ID" value="NZ_CP021850.1"/>
</dbReference>
<gene>
    <name evidence="3" type="ORF">CDQ84_01595</name>
</gene>
<dbReference type="AlphaFoldDB" id="A0A2K2FMD0"/>
<name>A0A2K2FMD0_9CLOT</name>
<dbReference type="EMBL" id="NIOJ01000002">
    <property type="protein sequence ID" value="PNU01386.1"/>
    <property type="molecule type" value="Genomic_DNA"/>
</dbReference>
<evidence type="ECO:0000313" key="3">
    <source>
        <dbReference type="EMBL" id="PNU01386.1"/>
    </source>
</evidence>
<dbReference type="InterPro" id="IPR050194">
    <property type="entry name" value="Glycosyltransferase_grp1"/>
</dbReference>
<keyword evidence="4" id="KW-1185">Reference proteome</keyword>
<dbReference type="KEGG" id="cthd:CDO33_04135"/>
<evidence type="ECO:0000259" key="2">
    <source>
        <dbReference type="Pfam" id="PF13439"/>
    </source>
</evidence>
<sequence>MEPIRVLQVVTVMNRGGAETMLMNIYRNIDRSKVQFDFLTHRLEEGAYDQEIQELGGRIFRFPPIRPQRYARYFRELDEIFSHHPEYRIVHSHINENSSFVLRAAKKAGVPVRIAHSHTSNLPLDYKLPFRYYGRFFFRENATHCYACSTEAGKWLFKRYAAQNSGVEILKNGVDYDTFKYDHEVRSKLRREMELEDKFVVGHVGRFDKSKNHAFLLEVFKEIHNVRTDSVLLLAGDGYLRPNILKKIEKLGLTGSVRLLGMRSDVARLLQVMDIFLFPSIFEGLPMALVEAQAAGLECIVSDAVSKESDIGAGLVRFVSLKEPPKAWAEKALNVSLNRVDSKEALIKSGFDIVHISRSIQDFYIHNAENYGELGAVDVLPGNAGA</sequence>
<dbReference type="CDD" id="cd03812">
    <property type="entry name" value="GT4_CapH-like"/>
    <property type="match status" value="1"/>
</dbReference>
<feature type="domain" description="Glycosyltransferase subfamily 4-like N-terminal" evidence="2">
    <location>
        <begin position="16"/>
        <end position="177"/>
    </location>
</feature>
<accession>A0A2K2FMD0</accession>
<organism evidence="3 4">
    <name type="scientific">Clostridium thermosuccinogenes</name>
    <dbReference type="NCBI Taxonomy" id="84032"/>
    <lineage>
        <taxon>Bacteria</taxon>
        <taxon>Bacillati</taxon>
        <taxon>Bacillota</taxon>
        <taxon>Clostridia</taxon>
        <taxon>Eubacteriales</taxon>
        <taxon>Clostridiaceae</taxon>
        <taxon>Clostridium</taxon>
    </lineage>
</organism>
<dbReference type="Pfam" id="PF13439">
    <property type="entry name" value="Glyco_transf_4"/>
    <property type="match status" value="1"/>
</dbReference>
<dbReference type="InterPro" id="IPR028098">
    <property type="entry name" value="Glyco_trans_4-like_N"/>
</dbReference>
<evidence type="ECO:0000313" key="4">
    <source>
        <dbReference type="Proteomes" id="UP000236151"/>
    </source>
</evidence>
<dbReference type="Proteomes" id="UP000236151">
    <property type="component" value="Unassembled WGS sequence"/>
</dbReference>
<comment type="caution">
    <text evidence="3">The sequence shown here is derived from an EMBL/GenBank/DDBJ whole genome shotgun (WGS) entry which is preliminary data.</text>
</comment>
<proteinExistence type="predicted"/>
<dbReference type="PANTHER" id="PTHR45947:SF3">
    <property type="entry name" value="SULFOQUINOVOSYL TRANSFERASE SQD2"/>
    <property type="match status" value="1"/>
</dbReference>
<dbReference type="GO" id="GO:0016757">
    <property type="term" value="F:glycosyltransferase activity"/>
    <property type="evidence" value="ECO:0007669"/>
    <property type="project" value="TreeGrafter"/>
</dbReference>
<dbReference type="PANTHER" id="PTHR45947">
    <property type="entry name" value="SULFOQUINOVOSYL TRANSFERASE SQD2"/>
    <property type="match status" value="1"/>
</dbReference>
<reference evidence="3 4" key="1">
    <citation type="submission" date="2017-06" db="EMBL/GenBank/DDBJ databases">
        <title>Investigating the central metabolism of Clostridium thermosuccinogenes.</title>
        <authorList>
            <person name="Koendjbiharie J.G."/>
            <person name="van Kranenburg R."/>
        </authorList>
    </citation>
    <scope>NUCLEOTIDE SEQUENCE [LARGE SCALE GENOMIC DNA]</scope>
    <source>
        <strain evidence="3 4">DSM 5806</strain>
    </source>
</reference>
<protein>
    <submittedName>
        <fullName evidence="3">Glycosyl transferase family 1</fullName>
    </submittedName>
</protein>
<dbReference type="SUPFAM" id="SSF53756">
    <property type="entry name" value="UDP-Glycosyltransferase/glycogen phosphorylase"/>
    <property type="match status" value="1"/>
</dbReference>
<dbReference type="InterPro" id="IPR001296">
    <property type="entry name" value="Glyco_trans_1"/>
</dbReference>
<keyword evidence="3" id="KW-0808">Transferase</keyword>
<dbReference type="Gene3D" id="3.40.50.2000">
    <property type="entry name" value="Glycogen Phosphorylase B"/>
    <property type="match status" value="2"/>
</dbReference>
<feature type="domain" description="Glycosyl transferase family 1" evidence="1">
    <location>
        <begin position="189"/>
        <end position="348"/>
    </location>
</feature>